<accession>A0A9X0QBQ8</accession>
<evidence type="ECO:0000313" key="2">
    <source>
        <dbReference type="Proteomes" id="UP000535182"/>
    </source>
</evidence>
<sequence>MLEAVVSLFAEWPNYLIETLRSTNPLHYHLHLSNDLPSWYERVERVAMIPNSKPKPSEREKLLQVATRQGWITAVQFAEEARNTADFFHGRLV</sequence>
<dbReference type="Proteomes" id="UP000535182">
    <property type="component" value="Unassembled WGS sequence"/>
</dbReference>
<name>A0A9X0QBQ8_9BACT</name>
<dbReference type="RefSeq" id="WP_260698034.1">
    <property type="nucleotide sequence ID" value="NZ_JACHEB010000002.1"/>
</dbReference>
<reference evidence="1 2" key="1">
    <citation type="submission" date="2020-08" db="EMBL/GenBank/DDBJ databases">
        <title>Genomic Encyclopedia of Type Strains, Phase IV (KMG-V): Genome sequencing to study the core and pangenomes of soil and plant-associated prokaryotes.</title>
        <authorList>
            <person name="Whitman W."/>
        </authorList>
    </citation>
    <scope>NUCLEOTIDE SEQUENCE [LARGE SCALE GENOMIC DNA]</scope>
    <source>
        <strain evidence="1 2">X5P2</strain>
    </source>
</reference>
<comment type="caution">
    <text evidence="1">The sequence shown here is derived from an EMBL/GenBank/DDBJ whole genome shotgun (WGS) entry which is preliminary data.</text>
</comment>
<organism evidence="1 2">
    <name type="scientific">Tunturiibacter gelidiferens</name>
    <dbReference type="NCBI Taxonomy" id="3069689"/>
    <lineage>
        <taxon>Bacteria</taxon>
        <taxon>Pseudomonadati</taxon>
        <taxon>Acidobacteriota</taxon>
        <taxon>Terriglobia</taxon>
        <taxon>Terriglobales</taxon>
        <taxon>Acidobacteriaceae</taxon>
        <taxon>Tunturiibacter</taxon>
    </lineage>
</organism>
<gene>
    <name evidence="1" type="ORF">HDF14_001042</name>
</gene>
<keyword evidence="2" id="KW-1185">Reference proteome</keyword>
<dbReference type="AlphaFoldDB" id="A0A9X0QBQ8"/>
<evidence type="ECO:0000313" key="1">
    <source>
        <dbReference type="EMBL" id="MBB5327437.1"/>
    </source>
</evidence>
<protein>
    <submittedName>
        <fullName evidence="1">Uncharacterized protein</fullName>
    </submittedName>
</protein>
<dbReference type="EMBL" id="JACHEB010000002">
    <property type="protein sequence ID" value="MBB5327437.1"/>
    <property type="molecule type" value="Genomic_DNA"/>
</dbReference>
<proteinExistence type="predicted"/>